<reference evidence="1" key="1">
    <citation type="journal article" date="2020" name="Mol. Plant Microbe Interact.">
        <title>Genome Sequence of the Biocontrol Agent Coniothyrium minitans strain Conio (IMI 134523).</title>
        <authorList>
            <person name="Patel D."/>
            <person name="Shittu T.A."/>
            <person name="Baroncelli R."/>
            <person name="Muthumeenakshi S."/>
            <person name="Osborne T.H."/>
            <person name="Janganan T.K."/>
            <person name="Sreenivasaprasad S."/>
        </authorList>
    </citation>
    <scope>NUCLEOTIDE SEQUENCE</scope>
    <source>
        <strain evidence="1">Conio</strain>
    </source>
</reference>
<organism evidence="1 2">
    <name type="scientific">Paraphaeosphaeria minitans</name>
    <dbReference type="NCBI Taxonomy" id="565426"/>
    <lineage>
        <taxon>Eukaryota</taxon>
        <taxon>Fungi</taxon>
        <taxon>Dikarya</taxon>
        <taxon>Ascomycota</taxon>
        <taxon>Pezizomycotina</taxon>
        <taxon>Dothideomycetes</taxon>
        <taxon>Pleosporomycetidae</taxon>
        <taxon>Pleosporales</taxon>
        <taxon>Massarineae</taxon>
        <taxon>Didymosphaeriaceae</taxon>
        <taxon>Paraphaeosphaeria</taxon>
    </lineage>
</organism>
<name>A0A9P6KT85_9PLEO</name>
<proteinExistence type="predicted"/>
<comment type="caution">
    <text evidence="1">The sequence shown here is derived from an EMBL/GenBank/DDBJ whole genome shotgun (WGS) entry which is preliminary data.</text>
</comment>
<keyword evidence="2" id="KW-1185">Reference proteome</keyword>
<protein>
    <submittedName>
        <fullName evidence="1">Uncharacterized protein</fullName>
    </submittedName>
</protein>
<evidence type="ECO:0000313" key="1">
    <source>
        <dbReference type="EMBL" id="KAF9738593.1"/>
    </source>
</evidence>
<dbReference type="AlphaFoldDB" id="A0A9P6KT85"/>
<evidence type="ECO:0000313" key="2">
    <source>
        <dbReference type="Proteomes" id="UP000756921"/>
    </source>
</evidence>
<dbReference type="Proteomes" id="UP000756921">
    <property type="component" value="Unassembled WGS sequence"/>
</dbReference>
<accession>A0A9P6KT85</accession>
<dbReference type="OrthoDB" id="5429780at2759"/>
<sequence>MEARNSERISDCVIDTANSLGPETLISPVSNGTRKISASLLSPPDLPYASSPSSSTTTAAMQLEAESLEIPESLYTAEELAWCGFNIETAQLLIDKFLESSTEDTLDVFLSHHIRTFQFDDDDEDHDWTAAMKKIGISDDLRIRILNPQFSDIRCTQPLRVWLEEFITSNVLTMRLMDENLKDKLEHLRKPQSMLREGAGAEEERSKFKIARLGYDTLYRATTTERLKNVFLETGVTLENCMQHVAFSQPPNDFGWAGYGTMFYFTKQDFVAQWYAEYAANCIQNKHDVVVLRICSKQQTTQPFNKTWKLEYGDDWRRLVWHSRNSKPFPKQLKEKFSSCDVITGPISINATSTNRRMKDWTEVNESHVFNIRPWGQGGPTVQGTQHVFKWPDVMQDLNEKVDVDLFKCYPVIKRLATPRKWIACRLGNKRQ</sequence>
<gene>
    <name evidence="1" type="ORF">PMIN01_03876</name>
</gene>
<dbReference type="EMBL" id="WJXW01000003">
    <property type="protein sequence ID" value="KAF9738593.1"/>
    <property type="molecule type" value="Genomic_DNA"/>
</dbReference>